<feature type="domain" description="C2H2-type" evidence="9">
    <location>
        <begin position="65"/>
        <end position="92"/>
    </location>
</feature>
<evidence type="ECO:0000313" key="10">
    <source>
        <dbReference type="EMBL" id="KAH7230557.1"/>
    </source>
</evidence>
<dbReference type="Gene3D" id="3.30.160.60">
    <property type="entry name" value="Classic Zinc Finger"/>
    <property type="match status" value="2"/>
</dbReference>
<keyword evidence="4" id="KW-0804">Transcription</keyword>
<keyword evidence="11" id="KW-1185">Reference proteome</keyword>
<dbReference type="GO" id="GO:0000981">
    <property type="term" value="F:DNA-binding transcription factor activity, RNA polymerase II-specific"/>
    <property type="evidence" value="ECO:0007669"/>
    <property type="project" value="InterPro"/>
</dbReference>
<evidence type="ECO:0000256" key="7">
    <source>
        <dbReference type="SAM" id="MobiDB-lite"/>
    </source>
</evidence>
<dbReference type="Proteomes" id="UP000720189">
    <property type="component" value="Unassembled WGS sequence"/>
</dbReference>
<dbReference type="InterPro" id="IPR013087">
    <property type="entry name" value="Znf_C2H2_type"/>
</dbReference>
<dbReference type="InterPro" id="IPR036864">
    <property type="entry name" value="Zn2-C6_fun-type_DNA-bd_sf"/>
</dbReference>
<evidence type="ECO:0000256" key="4">
    <source>
        <dbReference type="ARBA" id="ARBA00023163"/>
    </source>
</evidence>
<dbReference type="PANTHER" id="PTHR47660:SF2">
    <property type="entry name" value="TRANSCRIPTION FACTOR WITH C2H2 AND ZN(2)-CYS(6) DNA BINDING DOMAIN (EUROFUNG)"/>
    <property type="match status" value="1"/>
</dbReference>
<evidence type="ECO:0000256" key="6">
    <source>
        <dbReference type="PROSITE-ProRule" id="PRU00042"/>
    </source>
</evidence>
<evidence type="ECO:0000256" key="3">
    <source>
        <dbReference type="ARBA" id="ARBA00023015"/>
    </source>
</evidence>
<dbReference type="PROSITE" id="PS50157">
    <property type="entry name" value="ZINC_FINGER_C2H2_2"/>
    <property type="match status" value="2"/>
</dbReference>
<dbReference type="SMART" id="SM00355">
    <property type="entry name" value="ZnF_C2H2"/>
    <property type="match status" value="2"/>
</dbReference>
<dbReference type="RefSeq" id="XP_046043195.1">
    <property type="nucleotide sequence ID" value="XM_046198215.1"/>
</dbReference>
<dbReference type="OrthoDB" id="10018191at2759"/>
<dbReference type="PROSITE" id="PS50048">
    <property type="entry name" value="ZN2_CY6_FUNGAL_2"/>
    <property type="match status" value="1"/>
</dbReference>
<evidence type="ECO:0000259" key="8">
    <source>
        <dbReference type="PROSITE" id="PS50048"/>
    </source>
</evidence>
<dbReference type="GO" id="GO:0008270">
    <property type="term" value="F:zinc ion binding"/>
    <property type="evidence" value="ECO:0007669"/>
    <property type="project" value="UniProtKB-KW"/>
</dbReference>
<feature type="region of interest" description="Disordered" evidence="7">
    <location>
        <begin position="591"/>
        <end position="611"/>
    </location>
</feature>
<keyword evidence="3" id="KW-0805">Transcription regulation</keyword>
<feature type="domain" description="Zn(2)-C6 fungal-type" evidence="8">
    <location>
        <begin position="104"/>
        <end position="133"/>
    </location>
</feature>
<evidence type="ECO:0000256" key="2">
    <source>
        <dbReference type="ARBA" id="ARBA00022833"/>
    </source>
</evidence>
<name>A0A9P9G3H2_FUSRE</name>
<dbReference type="PROSITE" id="PS00463">
    <property type="entry name" value="ZN2_CY6_FUNGAL_1"/>
    <property type="match status" value="1"/>
</dbReference>
<dbReference type="PROSITE" id="PS00028">
    <property type="entry name" value="ZINC_FINGER_C2H2_1"/>
    <property type="match status" value="2"/>
</dbReference>
<comment type="caution">
    <text evidence="10">The sequence shown here is derived from an EMBL/GenBank/DDBJ whole genome shotgun (WGS) entry which is preliminary data.</text>
</comment>
<dbReference type="EMBL" id="JAGMUX010000022">
    <property type="protein sequence ID" value="KAH7230557.1"/>
    <property type="molecule type" value="Genomic_DNA"/>
</dbReference>
<dbReference type="FunFam" id="3.30.160.60:FF:000264">
    <property type="entry name" value="Zinc finger protein 236"/>
    <property type="match status" value="1"/>
</dbReference>
<gene>
    <name evidence="10" type="ORF">BKA55DRAFT_680452</name>
</gene>
<organism evidence="10 11">
    <name type="scientific">Fusarium redolens</name>
    <dbReference type="NCBI Taxonomy" id="48865"/>
    <lineage>
        <taxon>Eukaryota</taxon>
        <taxon>Fungi</taxon>
        <taxon>Dikarya</taxon>
        <taxon>Ascomycota</taxon>
        <taxon>Pezizomycotina</taxon>
        <taxon>Sordariomycetes</taxon>
        <taxon>Hypocreomycetidae</taxon>
        <taxon>Hypocreales</taxon>
        <taxon>Nectriaceae</taxon>
        <taxon>Fusarium</taxon>
        <taxon>Fusarium redolens species complex</taxon>
    </lineage>
</organism>
<dbReference type="CDD" id="cd12148">
    <property type="entry name" value="fungal_TF_MHR"/>
    <property type="match status" value="1"/>
</dbReference>
<accession>A0A9P9G3H2</accession>
<keyword evidence="6" id="KW-0863">Zinc-finger</keyword>
<dbReference type="Pfam" id="PF00096">
    <property type="entry name" value="zf-C2H2"/>
    <property type="match status" value="1"/>
</dbReference>
<keyword evidence="5" id="KW-0539">Nucleus</keyword>
<feature type="domain" description="C2H2-type" evidence="9">
    <location>
        <begin position="37"/>
        <end position="64"/>
    </location>
</feature>
<evidence type="ECO:0000256" key="5">
    <source>
        <dbReference type="ARBA" id="ARBA00023242"/>
    </source>
</evidence>
<evidence type="ECO:0000256" key="1">
    <source>
        <dbReference type="ARBA" id="ARBA00022723"/>
    </source>
</evidence>
<dbReference type="CDD" id="cd00067">
    <property type="entry name" value="GAL4"/>
    <property type="match status" value="1"/>
</dbReference>
<keyword evidence="2" id="KW-0862">Zinc</keyword>
<feature type="compositionally biased region" description="Polar residues" evidence="7">
    <location>
        <begin position="591"/>
        <end position="600"/>
    </location>
</feature>
<dbReference type="PANTHER" id="PTHR47660">
    <property type="entry name" value="TRANSCRIPTION FACTOR WITH C2H2 AND ZN(2)-CYS(6) DNA BINDING DOMAIN (EUROFUNG)-RELATED-RELATED"/>
    <property type="match status" value="1"/>
</dbReference>
<dbReference type="GeneID" id="70228169"/>
<dbReference type="SMART" id="SM00066">
    <property type="entry name" value="GAL4"/>
    <property type="match status" value="1"/>
</dbReference>
<dbReference type="Pfam" id="PF00172">
    <property type="entry name" value="Zn_clus"/>
    <property type="match status" value="1"/>
</dbReference>
<reference evidence="10" key="1">
    <citation type="journal article" date="2021" name="Nat. Commun.">
        <title>Genetic determinants of endophytism in the Arabidopsis root mycobiome.</title>
        <authorList>
            <person name="Mesny F."/>
            <person name="Miyauchi S."/>
            <person name="Thiergart T."/>
            <person name="Pickel B."/>
            <person name="Atanasova L."/>
            <person name="Karlsson M."/>
            <person name="Huettel B."/>
            <person name="Barry K.W."/>
            <person name="Haridas S."/>
            <person name="Chen C."/>
            <person name="Bauer D."/>
            <person name="Andreopoulos W."/>
            <person name="Pangilinan J."/>
            <person name="LaButti K."/>
            <person name="Riley R."/>
            <person name="Lipzen A."/>
            <person name="Clum A."/>
            <person name="Drula E."/>
            <person name="Henrissat B."/>
            <person name="Kohler A."/>
            <person name="Grigoriev I.V."/>
            <person name="Martin F.M."/>
            <person name="Hacquard S."/>
        </authorList>
    </citation>
    <scope>NUCLEOTIDE SEQUENCE</scope>
    <source>
        <strain evidence="10">MPI-CAGE-AT-0023</strain>
    </source>
</reference>
<evidence type="ECO:0000259" key="9">
    <source>
        <dbReference type="PROSITE" id="PS50157"/>
    </source>
</evidence>
<dbReference type="InterPro" id="IPR036236">
    <property type="entry name" value="Znf_C2H2_sf"/>
</dbReference>
<evidence type="ECO:0000313" key="11">
    <source>
        <dbReference type="Proteomes" id="UP000720189"/>
    </source>
</evidence>
<proteinExistence type="predicted"/>
<dbReference type="AlphaFoldDB" id="A0A9P9G3H2"/>
<dbReference type="SUPFAM" id="SSF57667">
    <property type="entry name" value="beta-beta-alpha zinc fingers"/>
    <property type="match status" value="1"/>
</dbReference>
<protein>
    <submittedName>
        <fullName evidence="10">Uncharacterized protein</fullName>
    </submittedName>
</protein>
<dbReference type="SUPFAM" id="SSF57701">
    <property type="entry name" value="Zn2/Cys6 DNA-binding domain"/>
    <property type="match status" value="1"/>
</dbReference>
<dbReference type="InterPro" id="IPR001138">
    <property type="entry name" value="Zn2Cys6_DnaBD"/>
</dbReference>
<dbReference type="Gene3D" id="4.10.240.10">
    <property type="entry name" value="Zn(2)-C6 fungal-type DNA-binding domain"/>
    <property type="match status" value="1"/>
</dbReference>
<sequence length="828" mass="93005">MTCRPAASQQKPSFAPEETRQHLCTATGNQAMEPNPLSCEHCGETFQRREHRDRHVLRHTGLKPFQCNVCSKSFSRNDTLVRHRALHGSQPGLTKTRRRRRGQACAPCSRLKQSCDGGNPCSRCETRESECIYPARASGSRRYDSDTIIVGESPQGHEIPVSSPMTAQGADFADQDVMSGDLHAISEEWNNPPSIPSDTSGIPTIASSAIYTTVPDTPSSWAYPPTLPNAFPFSRDIDSLGAMSDNPWMPWNPSMAHFSFPWFMEELQMPLEFPGLTDLVHHPESVVHNATSAAPSQQTIPTMAVTRPQTATGSTSAPSYLSPEHICSTYTYPCRPFPEQQAISLQMAGAEVFGHIHNIPRQAVEGLNNFYETQRRDSTPILIPQDILHAFVELYFEYFDSQFPFLHPSRLEDPDLPWILLLATAAVGSHYSEIQGADEYNLALCDLLDRAVELTASSHKDKIVLQHKRSSLVTMCWDLLGKADKRRHSRQAELDTGDAWQTWLTNESTPLVFNLRDATRQLPCSEMIWQSRNASDWKLRQDDNTERQSKPDAFAAKVILLELYIDDRNHCRQLRTSQLLQSSFASYLSCESTSDNHQAPNPSPHRPDISRSESTLLDTTINQLAFQNTATSGACTDTIFHVIAILRYIPLETLHSATGWETNKDQMLKSKMHLNDFFKNNGVKARKGLWNAACIFKTTRSSRRLACYDALSLTVAMGYIYCYSETRASLVRTSPTSTRPLITRLDQLQERAAVERWIETGGDSVVHLTGVGILDGSDHCVRFLRDLERTLVSQIAWRGFCRAFASSFAQLRRGETPTKSSREYNNVE</sequence>
<keyword evidence="1" id="KW-0479">Metal-binding</keyword>